<dbReference type="InterPro" id="IPR051168">
    <property type="entry name" value="AASS"/>
</dbReference>
<evidence type="ECO:0000259" key="5">
    <source>
        <dbReference type="Pfam" id="PF16653"/>
    </source>
</evidence>
<keyword evidence="7" id="KW-1185">Reference proteome</keyword>
<dbReference type="InterPro" id="IPR032095">
    <property type="entry name" value="Sacchrp_dh-like_C"/>
</dbReference>
<dbReference type="PANTHER" id="PTHR11133">
    <property type="entry name" value="SACCHAROPINE DEHYDROGENASE"/>
    <property type="match status" value="1"/>
</dbReference>
<dbReference type="Proteomes" id="UP000266234">
    <property type="component" value="Unassembled WGS sequence"/>
</dbReference>
<dbReference type="Gene3D" id="1.10.1870.10">
    <property type="entry name" value="Domain 3, Saccharopine reductase"/>
    <property type="match status" value="1"/>
</dbReference>
<keyword evidence="1" id="KW-0521">NADP</keyword>
<name>A0A395T4P4_9HYPO</name>
<evidence type="ECO:0000313" key="6">
    <source>
        <dbReference type="EMBL" id="RGP79487.1"/>
    </source>
</evidence>
<reference evidence="6 7" key="1">
    <citation type="journal article" date="2018" name="PLoS Pathog.">
        <title>Evolution of structural diversity of trichothecenes, a family of toxins produced by plant pathogenic and entomopathogenic fungi.</title>
        <authorList>
            <person name="Proctor R.H."/>
            <person name="McCormick S.P."/>
            <person name="Kim H.S."/>
            <person name="Cardoza R.E."/>
            <person name="Stanley A.M."/>
            <person name="Lindo L."/>
            <person name="Kelly A."/>
            <person name="Brown D.W."/>
            <person name="Lee T."/>
            <person name="Vaughan M.M."/>
            <person name="Alexander N.J."/>
            <person name="Busman M."/>
            <person name="Gutierrez S."/>
        </authorList>
    </citation>
    <scope>NUCLEOTIDE SEQUENCE [LARGE SCALE GENOMIC DNA]</scope>
    <source>
        <strain evidence="6 7">NRRL 20695</strain>
    </source>
</reference>
<dbReference type="SUPFAM" id="SSF51735">
    <property type="entry name" value="NAD(P)-binding Rossmann-fold domains"/>
    <property type="match status" value="1"/>
</dbReference>
<dbReference type="AlphaFoldDB" id="A0A395T4P4"/>
<comment type="caution">
    <text evidence="6">The sequence shown here is derived from an EMBL/GenBank/DDBJ whole genome shotgun (WGS) entry which is preliminary data.</text>
</comment>
<dbReference type="OrthoDB" id="10059875at2759"/>
<evidence type="ECO:0000256" key="1">
    <source>
        <dbReference type="ARBA" id="ARBA00022857"/>
    </source>
</evidence>
<dbReference type="Pfam" id="PF16653">
    <property type="entry name" value="Sacchrp_dh_C"/>
    <property type="match status" value="1"/>
</dbReference>
<dbReference type="EMBL" id="PXOG01000045">
    <property type="protein sequence ID" value="RGP79487.1"/>
    <property type="molecule type" value="Genomic_DNA"/>
</dbReference>
<evidence type="ECO:0000256" key="3">
    <source>
        <dbReference type="ARBA" id="ARBA00023154"/>
    </source>
</evidence>
<dbReference type="Pfam" id="PF03435">
    <property type="entry name" value="Sacchrp_dh_NADP"/>
    <property type="match status" value="1"/>
</dbReference>
<dbReference type="PANTHER" id="PTHR11133:SF22">
    <property type="entry name" value="ALPHA-AMINOADIPIC SEMIALDEHYDE SYNTHASE, MITOCHONDRIAL"/>
    <property type="match status" value="1"/>
</dbReference>
<dbReference type="GO" id="GO:0005737">
    <property type="term" value="C:cytoplasm"/>
    <property type="evidence" value="ECO:0007669"/>
    <property type="project" value="TreeGrafter"/>
</dbReference>
<dbReference type="Gene3D" id="3.30.360.10">
    <property type="entry name" value="Dihydrodipicolinate Reductase, domain 2"/>
    <property type="match status" value="1"/>
</dbReference>
<keyword evidence="2" id="KW-0560">Oxidoreductase</keyword>
<proteinExistence type="predicted"/>
<dbReference type="InterPro" id="IPR036291">
    <property type="entry name" value="NAD(P)-bd_dom_sf"/>
</dbReference>
<dbReference type="GO" id="GO:0019878">
    <property type="term" value="P:lysine biosynthetic process via aminoadipic acid"/>
    <property type="evidence" value="ECO:0007669"/>
    <property type="project" value="TreeGrafter"/>
</dbReference>
<keyword evidence="3" id="KW-0457">Lysine biosynthesis</keyword>
<evidence type="ECO:0000259" key="4">
    <source>
        <dbReference type="Pfam" id="PF03435"/>
    </source>
</evidence>
<dbReference type="SUPFAM" id="SSF55347">
    <property type="entry name" value="Glyceraldehyde-3-phosphate dehydrogenase-like, C-terminal domain"/>
    <property type="match status" value="1"/>
</dbReference>
<keyword evidence="3" id="KW-0028">Amino-acid biosynthesis</keyword>
<feature type="domain" description="Saccharopine dehydrogenase-like C-terminal" evidence="5">
    <location>
        <begin position="124"/>
        <end position="411"/>
    </location>
</feature>
<dbReference type="GO" id="GO:0004753">
    <property type="term" value="F:saccharopine dehydrogenase activity"/>
    <property type="evidence" value="ECO:0007669"/>
    <property type="project" value="TreeGrafter"/>
</dbReference>
<organism evidence="6 7">
    <name type="scientific">Fusarium longipes</name>
    <dbReference type="NCBI Taxonomy" id="694270"/>
    <lineage>
        <taxon>Eukaryota</taxon>
        <taxon>Fungi</taxon>
        <taxon>Dikarya</taxon>
        <taxon>Ascomycota</taxon>
        <taxon>Pezizomycotina</taxon>
        <taxon>Sordariomycetes</taxon>
        <taxon>Hypocreomycetidae</taxon>
        <taxon>Hypocreales</taxon>
        <taxon>Nectriaceae</taxon>
        <taxon>Fusarium</taxon>
    </lineage>
</organism>
<sequence length="418" mass="45715">MTVNKILILGSGMVAKPCVDYLLRSPNNTLTIACRTLSTAKRLAADHARTNAIALDVVSPELDRHVAEHDLVISLVPFVYHADVVRSAIKGRTNVVTTSYVSPAIRALEDEAKQAGITVLNEVGADPGVDHLYAIKTIDEVHEKGGKFSWSPRGALLSQLNSATFLKDGKVIEVPNKDLMNAAVPYHVIDGYSFLAYPNRDSTPFRQAYRIPEAHTVIRGTLRYDGNPAMVKALIELGWLDATNKPWLQDGMSWAMIQQKITDAATTNEVDLVAKVDETCSFSSPDQRDKVLAGLFSAEKPIIHENLLDTLSAQLGKLCSFQPDERDLLMLQHKFVVEWKDGSKDTTASTLELFEEPGGCSAMSKSVGVTCGVATQLLLDGHPAFNKPGVLAPYSRQICEPVRLRVEAEGIELVEKVL</sequence>
<dbReference type="InterPro" id="IPR005097">
    <property type="entry name" value="Sacchrp_dh_NADP-bd"/>
</dbReference>
<accession>A0A395T4P4</accession>
<dbReference type="Gene3D" id="3.40.50.720">
    <property type="entry name" value="NAD(P)-binding Rossmann-like Domain"/>
    <property type="match status" value="1"/>
</dbReference>
<dbReference type="STRING" id="694270.A0A395T4P4"/>
<evidence type="ECO:0000256" key="2">
    <source>
        <dbReference type="ARBA" id="ARBA00023002"/>
    </source>
</evidence>
<evidence type="ECO:0000313" key="7">
    <source>
        <dbReference type="Proteomes" id="UP000266234"/>
    </source>
</evidence>
<feature type="domain" description="Saccharopine dehydrogenase NADP binding" evidence="4">
    <location>
        <begin position="6"/>
        <end position="120"/>
    </location>
</feature>
<gene>
    <name evidence="6" type="ORF">FLONG3_2393</name>
</gene>
<dbReference type="FunFam" id="3.40.50.720:FF:000072">
    <property type="entry name" value="Saccharopine dehydrogenase [NADP(+), L-glutamate-forming]"/>
    <property type="match status" value="1"/>
</dbReference>
<protein>
    <submittedName>
        <fullName evidence="6">Saccharopine dehydrogenase</fullName>
    </submittedName>
</protein>